<protein>
    <submittedName>
        <fullName evidence="2">5959_t:CDS:1</fullName>
    </submittedName>
</protein>
<dbReference type="Proteomes" id="UP000789759">
    <property type="component" value="Unassembled WGS sequence"/>
</dbReference>
<organism evidence="2 3">
    <name type="scientific">Cetraspora pellucida</name>
    <dbReference type="NCBI Taxonomy" id="1433469"/>
    <lineage>
        <taxon>Eukaryota</taxon>
        <taxon>Fungi</taxon>
        <taxon>Fungi incertae sedis</taxon>
        <taxon>Mucoromycota</taxon>
        <taxon>Glomeromycotina</taxon>
        <taxon>Glomeromycetes</taxon>
        <taxon>Diversisporales</taxon>
        <taxon>Gigasporaceae</taxon>
        <taxon>Cetraspora</taxon>
    </lineage>
</organism>
<evidence type="ECO:0000313" key="3">
    <source>
        <dbReference type="Proteomes" id="UP000789759"/>
    </source>
</evidence>
<reference evidence="2" key="1">
    <citation type="submission" date="2021-06" db="EMBL/GenBank/DDBJ databases">
        <authorList>
            <person name="Kallberg Y."/>
            <person name="Tangrot J."/>
            <person name="Rosling A."/>
        </authorList>
    </citation>
    <scope>NUCLEOTIDE SEQUENCE</scope>
    <source>
        <strain evidence="2">FL966</strain>
    </source>
</reference>
<sequence length="44" mass="4969">MEKAQISSSDETLRPNKIIGRPEVQPNPNLIMIIHKKVLESNKA</sequence>
<dbReference type="EMBL" id="CAJVQA010024092">
    <property type="protein sequence ID" value="CAG8781059.1"/>
    <property type="molecule type" value="Genomic_DNA"/>
</dbReference>
<feature type="non-terminal residue" evidence="2">
    <location>
        <position position="44"/>
    </location>
</feature>
<feature type="region of interest" description="Disordered" evidence="1">
    <location>
        <begin position="1"/>
        <end position="21"/>
    </location>
</feature>
<gene>
    <name evidence="2" type="ORF">CPELLU_LOCUS16396</name>
</gene>
<name>A0A9N9JKL9_9GLOM</name>
<comment type="caution">
    <text evidence="2">The sequence shown here is derived from an EMBL/GenBank/DDBJ whole genome shotgun (WGS) entry which is preliminary data.</text>
</comment>
<accession>A0A9N9JKL9</accession>
<proteinExistence type="predicted"/>
<evidence type="ECO:0000313" key="2">
    <source>
        <dbReference type="EMBL" id="CAG8781059.1"/>
    </source>
</evidence>
<keyword evidence="3" id="KW-1185">Reference proteome</keyword>
<dbReference type="AlphaFoldDB" id="A0A9N9JKL9"/>
<evidence type="ECO:0000256" key="1">
    <source>
        <dbReference type="SAM" id="MobiDB-lite"/>
    </source>
</evidence>
<feature type="compositionally biased region" description="Polar residues" evidence="1">
    <location>
        <begin position="1"/>
        <end position="10"/>
    </location>
</feature>